<dbReference type="EMBL" id="JABWDY010009003">
    <property type="protein sequence ID" value="KAF5201734.1"/>
    <property type="molecule type" value="Genomic_DNA"/>
</dbReference>
<evidence type="ECO:0000259" key="8">
    <source>
        <dbReference type="PROSITE" id="PS51293"/>
    </source>
</evidence>
<evidence type="ECO:0000256" key="5">
    <source>
        <dbReference type="ARBA" id="ARBA00023242"/>
    </source>
</evidence>
<dbReference type="AlphaFoldDB" id="A0A7J6WWD1"/>
<dbReference type="InterPro" id="IPR006447">
    <property type="entry name" value="Myb_dom_plants"/>
</dbReference>
<evidence type="ECO:0000256" key="2">
    <source>
        <dbReference type="ARBA" id="ARBA00023015"/>
    </source>
</evidence>
<protein>
    <submittedName>
        <fullName evidence="10">Lhy-like</fullName>
    </submittedName>
</protein>
<evidence type="ECO:0000313" key="10">
    <source>
        <dbReference type="EMBL" id="KAF5201734.1"/>
    </source>
</evidence>
<accession>A0A7J6WWD1</accession>
<feature type="region of interest" description="Disordered" evidence="6">
    <location>
        <begin position="80"/>
        <end position="120"/>
    </location>
</feature>
<feature type="region of interest" description="Disordered" evidence="6">
    <location>
        <begin position="557"/>
        <end position="576"/>
    </location>
</feature>
<keyword evidence="3" id="KW-0238">DNA-binding</keyword>
<keyword evidence="4" id="KW-0804">Transcription</keyword>
<dbReference type="GO" id="GO:0010468">
    <property type="term" value="P:regulation of gene expression"/>
    <property type="evidence" value="ECO:0007669"/>
    <property type="project" value="UniProtKB-ARBA"/>
</dbReference>
<organism evidence="10 11">
    <name type="scientific">Thalictrum thalictroides</name>
    <name type="common">Rue-anemone</name>
    <name type="synonym">Anemone thalictroides</name>
    <dbReference type="NCBI Taxonomy" id="46969"/>
    <lineage>
        <taxon>Eukaryota</taxon>
        <taxon>Viridiplantae</taxon>
        <taxon>Streptophyta</taxon>
        <taxon>Embryophyta</taxon>
        <taxon>Tracheophyta</taxon>
        <taxon>Spermatophyta</taxon>
        <taxon>Magnoliopsida</taxon>
        <taxon>Ranunculales</taxon>
        <taxon>Ranunculaceae</taxon>
        <taxon>Thalictroideae</taxon>
        <taxon>Thalictrum</taxon>
    </lineage>
</organism>
<keyword evidence="2" id="KW-0805">Transcription regulation</keyword>
<dbReference type="PANTHER" id="PTHR12802">
    <property type="entry name" value="SWI/SNF COMPLEX-RELATED"/>
    <property type="match status" value="1"/>
</dbReference>
<dbReference type="InterPro" id="IPR009057">
    <property type="entry name" value="Homeodomain-like_sf"/>
</dbReference>
<dbReference type="InterPro" id="IPR001005">
    <property type="entry name" value="SANT/Myb"/>
</dbReference>
<dbReference type="FunFam" id="1.10.10.60:FF:000023">
    <property type="entry name" value="protein REVEILLE 6 isoform X1"/>
    <property type="match status" value="1"/>
</dbReference>
<comment type="caution">
    <text evidence="10">The sequence shown here is derived from an EMBL/GenBank/DDBJ whole genome shotgun (WGS) entry which is preliminary data.</text>
</comment>
<keyword evidence="11" id="KW-1185">Reference proteome</keyword>
<dbReference type="Gene3D" id="1.10.10.60">
    <property type="entry name" value="Homeodomain-like"/>
    <property type="match status" value="1"/>
</dbReference>
<comment type="subcellular location">
    <subcellularLocation>
        <location evidence="1">Nucleus</location>
    </subcellularLocation>
</comment>
<evidence type="ECO:0000313" key="11">
    <source>
        <dbReference type="Proteomes" id="UP000554482"/>
    </source>
</evidence>
<dbReference type="Pfam" id="PF00249">
    <property type="entry name" value="Myb_DNA-binding"/>
    <property type="match status" value="1"/>
</dbReference>
<dbReference type="GO" id="GO:0003677">
    <property type="term" value="F:DNA binding"/>
    <property type="evidence" value="ECO:0007669"/>
    <property type="project" value="UniProtKB-KW"/>
</dbReference>
<feature type="domain" description="SANT" evidence="8">
    <location>
        <begin position="22"/>
        <end position="73"/>
    </location>
</feature>
<dbReference type="NCBIfam" id="TIGR01557">
    <property type="entry name" value="myb_SHAQKYF"/>
    <property type="match status" value="1"/>
</dbReference>
<feature type="compositionally biased region" description="Polar residues" evidence="6">
    <location>
        <begin position="563"/>
        <end position="575"/>
    </location>
</feature>
<dbReference type="CDD" id="cd00167">
    <property type="entry name" value="SANT"/>
    <property type="match status" value="1"/>
</dbReference>
<feature type="domain" description="HTH myb-type" evidence="9">
    <location>
        <begin position="19"/>
        <end position="73"/>
    </location>
</feature>
<dbReference type="Proteomes" id="UP000554482">
    <property type="component" value="Unassembled WGS sequence"/>
</dbReference>
<gene>
    <name evidence="10" type="ORF">FRX31_008679</name>
</gene>
<evidence type="ECO:0000256" key="1">
    <source>
        <dbReference type="ARBA" id="ARBA00004123"/>
    </source>
</evidence>
<evidence type="ECO:0000256" key="4">
    <source>
        <dbReference type="ARBA" id="ARBA00023163"/>
    </source>
</evidence>
<evidence type="ECO:0000256" key="3">
    <source>
        <dbReference type="ARBA" id="ARBA00023125"/>
    </source>
</evidence>
<dbReference type="OrthoDB" id="118550at2759"/>
<dbReference type="SMART" id="SM00717">
    <property type="entry name" value="SANT"/>
    <property type="match status" value="1"/>
</dbReference>
<sequence>MDTFSSNRDLNTKARKPYTITKQRERWTLEEHKSFLEAIKLYGRAWQRIQEHIGTKTAVQIRSHAQKFFSKLEKEALMQGVPLGEGRDIDIPPPRPKRKPNTPYPRKTSASTPNPFPVEVKDLNLLNSTSSSYSTKQIQDQDNDLHFEKPCKRTRAKEYFDEANSSAILALSQETPCDSLSPASKSPQASVILANQCVFRDFIASVKETSDAGVPDEFILNMGPEENQKLNKTGANYTDMDYGVSGDPKVTKCFHNLDEDVINGANLKKPESLCLLPKDETQSNQNYPRHIPVHVLETSSETCTQFPEHDMTCPTSIIHQMESPFSKVNNLANPTASATTECHSSVSIQQSFSSFPSLLNPFSNNRDSYSMLVNPAFSNLIVSTLLHNPAAHAAASFAASFWPFSNMETPVDSPLCSIEGFQSRHGDLSPSTSAIAAATVMAASAWWAANGILPMCPVPLPTGLNVAPIIPSQTDTIGKEKLDHRFVVSPCEGQQLDPELPEALESKVSETKLPPLSLSDSNKSGITRSSNAEVVAATYRQKSLSLAAFQEADKVKSKEQVDRSSCGSNTPSSSEVEMDMLEKHANGKDESNDQIINNWTSESNNHRNRSTSNMNEFWREVSEEGKLAFKALFTREVLPQSFSPLKCLGNHGQLMKNNVEGLHKSDDKGEDKLQPYLNSKTFSIQLDCREREKRELLSKNSTDKGLLSMAYGHEKIRARRTGFKPYKKYCGQGEQGGE</sequence>
<evidence type="ECO:0000259" key="9">
    <source>
        <dbReference type="PROSITE" id="PS51294"/>
    </source>
</evidence>
<dbReference type="InterPro" id="IPR017884">
    <property type="entry name" value="SANT_dom"/>
</dbReference>
<feature type="compositionally biased region" description="Polar residues" evidence="6">
    <location>
        <begin position="518"/>
        <end position="530"/>
    </location>
</feature>
<dbReference type="PROSITE" id="PS51293">
    <property type="entry name" value="SANT"/>
    <property type="match status" value="1"/>
</dbReference>
<dbReference type="SUPFAM" id="SSF46689">
    <property type="entry name" value="Homeodomain-like"/>
    <property type="match status" value="1"/>
</dbReference>
<keyword evidence="5" id="KW-0539">Nucleus</keyword>
<name>A0A7J6WWD1_THATH</name>
<dbReference type="PROSITE" id="PS51294">
    <property type="entry name" value="HTH_MYB"/>
    <property type="match status" value="1"/>
</dbReference>
<dbReference type="GO" id="GO:0005634">
    <property type="term" value="C:nucleus"/>
    <property type="evidence" value="ECO:0007669"/>
    <property type="project" value="UniProtKB-SubCell"/>
</dbReference>
<dbReference type="PANTHER" id="PTHR12802:SF155">
    <property type="entry name" value="DEUBIQUITINASE MYSM1"/>
    <property type="match status" value="1"/>
</dbReference>
<dbReference type="InterPro" id="IPR017930">
    <property type="entry name" value="Myb_dom"/>
</dbReference>
<dbReference type="PROSITE" id="PS50090">
    <property type="entry name" value="MYB_LIKE"/>
    <property type="match status" value="1"/>
</dbReference>
<feature type="region of interest" description="Disordered" evidence="6">
    <location>
        <begin position="505"/>
        <end position="530"/>
    </location>
</feature>
<evidence type="ECO:0000259" key="7">
    <source>
        <dbReference type="PROSITE" id="PS50090"/>
    </source>
</evidence>
<proteinExistence type="predicted"/>
<reference evidence="10 11" key="1">
    <citation type="submission" date="2020-06" db="EMBL/GenBank/DDBJ databases">
        <title>Transcriptomic and genomic resources for Thalictrum thalictroides and T. hernandezii: Facilitating candidate gene discovery in an emerging model plant lineage.</title>
        <authorList>
            <person name="Arias T."/>
            <person name="Riano-Pachon D.M."/>
            <person name="Di Stilio V.S."/>
        </authorList>
    </citation>
    <scope>NUCLEOTIDE SEQUENCE [LARGE SCALE GENOMIC DNA]</scope>
    <source>
        <strain evidence="11">cv. WT478/WT964</strain>
        <tissue evidence="10">Leaves</tissue>
    </source>
</reference>
<evidence type="ECO:0000256" key="6">
    <source>
        <dbReference type="SAM" id="MobiDB-lite"/>
    </source>
</evidence>
<feature type="domain" description="Myb-like" evidence="7">
    <location>
        <begin position="19"/>
        <end position="69"/>
    </location>
</feature>